<dbReference type="Pfam" id="PF03713">
    <property type="entry name" value="DUF305"/>
    <property type="match status" value="1"/>
</dbReference>
<dbReference type="PANTHER" id="PTHR36933:SF1">
    <property type="entry name" value="SLL0788 PROTEIN"/>
    <property type="match status" value="1"/>
</dbReference>
<keyword evidence="2" id="KW-0812">Transmembrane</keyword>
<proteinExistence type="predicted"/>
<dbReference type="RefSeq" id="WP_110472404.1">
    <property type="nucleotide sequence ID" value="NZ_QJSP01000021.1"/>
</dbReference>
<evidence type="ECO:0000256" key="2">
    <source>
        <dbReference type="SAM" id="Phobius"/>
    </source>
</evidence>
<dbReference type="Gene3D" id="1.20.1260.10">
    <property type="match status" value="1"/>
</dbReference>
<keyword evidence="5" id="KW-1185">Reference proteome</keyword>
<feature type="transmembrane region" description="Helical" evidence="2">
    <location>
        <begin position="41"/>
        <end position="63"/>
    </location>
</feature>
<evidence type="ECO:0000313" key="5">
    <source>
        <dbReference type="Proteomes" id="UP000247591"/>
    </source>
</evidence>
<evidence type="ECO:0000256" key="1">
    <source>
        <dbReference type="SAM" id="MobiDB-lite"/>
    </source>
</evidence>
<keyword evidence="2" id="KW-0472">Membrane</keyword>
<organism evidence="4 5">
    <name type="scientific">Williamsia limnetica</name>
    <dbReference type="NCBI Taxonomy" id="882452"/>
    <lineage>
        <taxon>Bacteria</taxon>
        <taxon>Bacillati</taxon>
        <taxon>Actinomycetota</taxon>
        <taxon>Actinomycetes</taxon>
        <taxon>Mycobacteriales</taxon>
        <taxon>Nocardiaceae</taxon>
        <taxon>Williamsia</taxon>
    </lineage>
</organism>
<sequence length="267" mass="28917">MPTATPEDDPRDLSEAESTPEPDKGNDTGSGPEPSHSPKQLSALLVLGAVALLLVGAVVGLLLRTTFDGGDDNRPAADSAAVGFAQDMIRHHQQAVEMATIELYGGSDPQVRSLAYDILTSQTNQVGQMQSWLSRWDYPLDNPGEPMAWMEGHGGGHSHGGAATQPGTDTTMNMSESDVPMPGMASTDDMNKLRTLQGAELDKYFLQLMLRHHQGGLEMMEFAIEPDHVSEDYVRRLAQQMVNVQESESGTMTKMLETRGAQPLPMN</sequence>
<feature type="domain" description="DUF305" evidence="3">
    <location>
        <begin position="82"/>
        <end position="256"/>
    </location>
</feature>
<name>A0A318RMW1_WILLI</name>
<dbReference type="EMBL" id="QJSP01000021">
    <property type="protein sequence ID" value="PYE12627.1"/>
    <property type="molecule type" value="Genomic_DNA"/>
</dbReference>
<protein>
    <submittedName>
        <fullName evidence="4">Uncharacterized protein (DUF305 family)</fullName>
    </submittedName>
</protein>
<dbReference type="InterPro" id="IPR005183">
    <property type="entry name" value="DUF305_CopM-like"/>
</dbReference>
<evidence type="ECO:0000313" key="4">
    <source>
        <dbReference type="EMBL" id="PYE12627.1"/>
    </source>
</evidence>
<accession>A0A318RMW1</accession>
<dbReference type="PANTHER" id="PTHR36933">
    <property type="entry name" value="SLL0788 PROTEIN"/>
    <property type="match status" value="1"/>
</dbReference>
<gene>
    <name evidence="4" type="ORF">DFR67_12158</name>
</gene>
<dbReference type="Proteomes" id="UP000247591">
    <property type="component" value="Unassembled WGS sequence"/>
</dbReference>
<feature type="compositionally biased region" description="Acidic residues" evidence="1">
    <location>
        <begin position="1"/>
        <end position="10"/>
    </location>
</feature>
<dbReference type="AlphaFoldDB" id="A0A318RMW1"/>
<dbReference type="OrthoDB" id="26872at2"/>
<reference evidence="4 5" key="1">
    <citation type="submission" date="2018-06" db="EMBL/GenBank/DDBJ databases">
        <title>Genomic Encyclopedia of Type Strains, Phase IV (KMG-IV): sequencing the most valuable type-strain genomes for metagenomic binning, comparative biology and taxonomic classification.</title>
        <authorList>
            <person name="Goeker M."/>
        </authorList>
    </citation>
    <scope>NUCLEOTIDE SEQUENCE [LARGE SCALE GENOMIC DNA]</scope>
    <source>
        <strain evidence="4 5">DSM 45521</strain>
    </source>
</reference>
<feature type="region of interest" description="Disordered" evidence="1">
    <location>
        <begin position="1"/>
        <end position="38"/>
    </location>
</feature>
<dbReference type="InterPro" id="IPR012347">
    <property type="entry name" value="Ferritin-like"/>
</dbReference>
<keyword evidence="2" id="KW-1133">Transmembrane helix</keyword>
<evidence type="ECO:0000259" key="3">
    <source>
        <dbReference type="Pfam" id="PF03713"/>
    </source>
</evidence>
<comment type="caution">
    <text evidence="4">The sequence shown here is derived from an EMBL/GenBank/DDBJ whole genome shotgun (WGS) entry which is preliminary data.</text>
</comment>